<dbReference type="EMBL" id="BDIP01006804">
    <property type="protein sequence ID" value="GIQ90879.1"/>
    <property type="molecule type" value="Genomic_DNA"/>
</dbReference>
<feature type="non-terminal residue" evidence="2">
    <location>
        <position position="1"/>
    </location>
</feature>
<evidence type="ECO:0000313" key="3">
    <source>
        <dbReference type="Proteomes" id="UP000265618"/>
    </source>
</evidence>
<dbReference type="AlphaFoldDB" id="A0A9K3D8E6"/>
<evidence type="ECO:0000313" key="2">
    <source>
        <dbReference type="EMBL" id="GIQ90879.1"/>
    </source>
</evidence>
<gene>
    <name evidence="2" type="ORF">KIPB_013850</name>
</gene>
<name>A0A9K3D8E6_9EUKA</name>
<dbReference type="Proteomes" id="UP000265618">
    <property type="component" value="Unassembled WGS sequence"/>
</dbReference>
<organism evidence="2 3">
    <name type="scientific">Kipferlia bialata</name>
    <dbReference type="NCBI Taxonomy" id="797122"/>
    <lineage>
        <taxon>Eukaryota</taxon>
        <taxon>Metamonada</taxon>
        <taxon>Carpediemonas-like organisms</taxon>
        <taxon>Kipferlia</taxon>
    </lineage>
</organism>
<accession>A0A9K3D8E6</accession>
<dbReference type="PANTHER" id="PTHR37028">
    <property type="entry name" value="UNNAMED PRODUCT-RELATED"/>
    <property type="match status" value="1"/>
</dbReference>
<feature type="non-terminal residue" evidence="2">
    <location>
        <position position="196"/>
    </location>
</feature>
<reference evidence="2 3" key="1">
    <citation type="journal article" date="2018" name="PLoS ONE">
        <title>The draft genome of Kipferlia bialata reveals reductive genome evolution in fornicate parasites.</title>
        <authorList>
            <person name="Tanifuji G."/>
            <person name="Takabayashi S."/>
            <person name="Kume K."/>
            <person name="Takagi M."/>
            <person name="Nakayama T."/>
            <person name="Kamikawa R."/>
            <person name="Inagaki Y."/>
            <person name="Hashimoto T."/>
        </authorList>
    </citation>
    <scope>NUCLEOTIDE SEQUENCE [LARGE SCALE GENOMIC DNA]</scope>
    <source>
        <strain evidence="2">NY0173</strain>
    </source>
</reference>
<dbReference type="OrthoDB" id="78067at2759"/>
<dbReference type="PANTHER" id="PTHR37028:SF4">
    <property type="entry name" value="ALMS MOTIF DOMAIN-CONTAINING PROTEIN"/>
    <property type="match status" value="1"/>
</dbReference>
<protein>
    <submittedName>
        <fullName evidence="2">Uncharacterized protein</fullName>
    </submittedName>
</protein>
<feature type="compositionally biased region" description="Basic and acidic residues" evidence="1">
    <location>
        <begin position="122"/>
        <end position="163"/>
    </location>
</feature>
<feature type="region of interest" description="Disordered" evidence="1">
    <location>
        <begin position="71"/>
        <end position="90"/>
    </location>
</feature>
<keyword evidence="3" id="KW-1185">Reference proteome</keyword>
<feature type="region of interest" description="Disordered" evidence="1">
    <location>
        <begin position="102"/>
        <end position="163"/>
    </location>
</feature>
<evidence type="ECO:0000256" key="1">
    <source>
        <dbReference type="SAM" id="MobiDB-lite"/>
    </source>
</evidence>
<proteinExistence type="predicted"/>
<comment type="caution">
    <text evidence="2">The sequence shown here is derived from an EMBL/GenBank/DDBJ whole genome shotgun (WGS) entry which is preliminary data.</text>
</comment>
<feature type="region of interest" description="Disordered" evidence="1">
    <location>
        <begin position="1"/>
        <end position="31"/>
    </location>
</feature>
<sequence length="196" mass="23034">QEEEELQECTFKPNIIQRPRSAARATTTNRKQLPLEDRLFHESDKRSARRQRLKTEVERETLQECSFRPRINRKSASLTHGRRPVPERVAELQREKERNLRRLRQTQDAASDHTFMPSIGEQSREIADRNRPQGVDATERLSSEHRRRERKRQELEQRVRSEEAREYTFAPQLNATSESLAATSGMFHGALSDFLV</sequence>